<keyword evidence="2" id="KW-1185">Reference proteome</keyword>
<organism evidence="1 2">
    <name type="scientific">Aliikangiella coralliicola</name>
    <dbReference type="NCBI Taxonomy" id="2592383"/>
    <lineage>
        <taxon>Bacteria</taxon>
        <taxon>Pseudomonadati</taxon>
        <taxon>Pseudomonadota</taxon>
        <taxon>Gammaproteobacteria</taxon>
        <taxon>Oceanospirillales</taxon>
        <taxon>Pleioneaceae</taxon>
        <taxon>Aliikangiella</taxon>
    </lineage>
</organism>
<proteinExistence type="predicted"/>
<reference evidence="1 2" key="1">
    <citation type="submission" date="2019-07" db="EMBL/GenBank/DDBJ databases">
        <title>Draft genome for Aliikangiella sp. M105.</title>
        <authorList>
            <person name="Wang G."/>
        </authorList>
    </citation>
    <scope>NUCLEOTIDE SEQUENCE [LARGE SCALE GENOMIC DNA]</scope>
    <source>
        <strain evidence="1 2">M105</strain>
    </source>
</reference>
<accession>A0A545U6F6</accession>
<dbReference type="OrthoDB" id="6272517at2"/>
<dbReference type="EMBL" id="VIKS01000013">
    <property type="protein sequence ID" value="TQV85060.1"/>
    <property type="molecule type" value="Genomic_DNA"/>
</dbReference>
<name>A0A545U6F6_9GAMM</name>
<evidence type="ECO:0000313" key="2">
    <source>
        <dbReference type="Proteomes" id="UP000315439"/>
    </source>
</evidence>
<dbReference type="Proteomes" id="UP000315439">
    <property type="component" value="Unassembled WGS sequence"/>
</dbReference>
<sequence>MKSWIKLIVLVLSFASLYGAVNIGAPAFLSDSAIVETQSPTLEQRLLVTLDKKSSYSLASEPDIKESSSDIFSLLPSRINATLFRDGNQNNPDYRLKVEFLLPDFSIQLFENLFSLPKISPWFIYFKNSSNNRLSGWKDGNSLYAANITYH</sequence>
<dbReference type="RefSeq" id="WP_142933755.1">
    <property type="nucleotide sequence ID" value="NZ_ML660169.1"/>
</dbReference>
<comment type="caution">
    <text evidence="1">The sequence shown here is derived from an EMBL/GenBank/DDBJ whole genome shotgun (WGS) entry which is preliminary data.</text>
</comment>
<gene>
    <name evidence="1" type="ORF">FLL46_21980</name>
</gene>
<dbReference type="AlphaFoldDB" id="A0A545U6F6"/>
<protein>
    <submittedName>
        <fullName evidence="1">Uncharacterized protein</fullName>
    </submittedName>
</protein>
<evidence type="ECO:0000313" key="1">
    <source>
        <dbReference type="EMBL" id="TQV85060.1"/>
    </source>
</evidence>